<dbReference type="GO" id="GO:0042802">
    <property type="term" value="F:identical protein binding"/>
    <property type="evidence" value="ECO:0007669"/>
    <property type="project" value="UniProtKB-ARBA"/>
</dbReference>
<keyword evidence="3 6" id="KW-0479">Metal-binding</keyword>
<dbReference type="HAMAP" id="MF_01558">
    <property type="entry name" value="Cyt_deam"/>
    <property type="match status" value="1"/>
</dbReference>
<dbReference type="PIRSF" id="PIRSF006334">
    <property type="entry name" value="Cdd_plus_pseudo"/>
    <property type="match status" value="1"/>
</dbReference>
<dbReference type="GO" id="GO:0008270">
    <property type="term" value="F:zinc ion binding"/>
    <property type="evidence" value="ECO:0007669"/>
    <property type="project" value="UniProtKB-UniRule"/>
</dbReference>
<dbReference type="InterPro" id="IPR050202">
    <property type="entry name" value="Cyt/Deoxycyt_deaminase"/>
</dbReference>
<dbReference type="RefSeq" id="WP_100289030.1">
    <property type="nucleotide sequence ID" value="NZ_PHHA01000018.1"/>
</dbReference>
<dbReference type="PANTHER" id="PTHR11644">
    <property type="entry name" value="CYTIDINE DEAMINASE"/>
    <property type="match status" value="1"/>
</dbReference>
<sequence length="298" mass="33391">MFSISTRIEEALQQFENKDFAQQLFTCLAEQHFAGYLSSNNVQTFCQKYQFTTQSLALILLPVAACYAHTPISQFRVGAIAHCEDGSLYFGANQEFQGSIIQQTIHAEQSAISHALTQGATKIQAITVNYTPCGHCRQFMNELNSAEELLIHLPHSQSNKLSQYLPDAFGPKDLDIHTRLFDKHDNKLQLTTKNALILTALQAANQSHAPYSRNYHGIALKMQNGHVVHGSYIENAAFNPSLPAMQVALNGVRLQGYDFAEIQQAIMVEHAHHLSYRHMSETLLRLTCQLELNYIGLS</sequence>
<feature type="binding site" evidence="6 8">
    <location>
        <begin position="93"/>
        <end position="95"/>
    </location>
    <ligand>
        <name>substrate</name>
    </ligand>
</feature>
<dbReference type="NCBIfam" id="NF006537">
    <property type="entry name" value="PRK09027.1"/>
    <property type="match status" value="1"/>
</dbReference>
<keyword evidence="4 6" id="KW-0378">Hydrolase</keyword>
<accession>A0A2M8S1Z7</accession>
<dbReference type="NCBIfam" id="TIGR01355">
    <property type="entry name" value="cyt_deam_dimer"/>
    <property type="match status" value="1"/>
</dbReference>
<feature type="binding site" evidence="6 9">
    <location>
        <position position="136"/>
    </location>
    <ligand>
        <name>Zn(2+)</name>
        <dbReference type="ChEBI" id="CHEBI:29105"/>
        <note>catalytic</note>
    </ligand>
</feature>
<dbReference type="PROSITE" id="PS00903">
    <property type="entry name" value="CYT_DCMP_DEAMINASES_1"/>
    <property type="match status" value="1"/>
</dbReference>
<reference evidence="11 12" key="1">
    <citation type="submission" date="2017-11" db="EMBL/GenBank/DDBJ databases">
        <title>Reclassification of Bisgaard taxon 7 as Conservatibacter flavescens gen. nov., sp. nov.</title>
        <authorList>
            <person name="Christensen H."/>
        </authorList>
    </citation>
    <scope>NUCLEOTIDE SEQUENCE [LARGE SCALE GENOMIC DNA]</scope>
    <source>
        <strain evidence="11 12">7_4</strain>
    </source>
</reference>
<feature type="binding site" evidence="6 9">
    <location>
        <position position="106"/>
    </location>
    <ligand>
        <name>Zn(2+)</name>
        <dbReference type="ChEBI" id="CHEBI:29105"/>
        <note>catalytic</note>
    </ligand>
</feature>
<organism evidence="11 12">
    <name type="scientific">Conservatibacter flavescens</name>
    <dbReference type="NCBI Taxonomy" id="28161"/>
    <lineage>
        <taxon>Bacteria</taxon>
        <taxon>Pseudomonadati</taxon>
        <taxon>Pseudomonadota</taxon>
        <taxon>Gammaproteobacteria</taxon>
        <taxon>Pasteurellales</taxon>
        <taxon>Pasteurellaceae</taxon>
        <taxon>Conservatibacter</taxon>
    </lineage>
</organism>
<comment type="function">
    <text evidence="6">This enzyme scavenges exogenous and endogenous cytidine and 2'-deoxycytidine for UMP synthesis.</text>
</comment>
<feature type="domain" description="CMP/dCMP-type deaminase" evidence="10">
    <location>
        <begin position="191"/>
        <end position="298"/>
    </location>
</feature>
<evidence type="ECO:0000313" key="12">
    <source>
        <dbReference type="Proteomes" id="UP000229329"/>
    </source>
</evidence>
<dbReference type="Pfam" id="PF08211">
    <property type="entry name" value="dCMP_cyt_deam_2"/>
    <property type="match status" value="1"/>
</dbReference>
<feature type="binding site" evidence="6 9">
    <location>
        <position position="133"/>
    </location>
    <ligand>
        <name>Zn(2+)</name>
        <dbReference type="ChEBI" id="CHEBI:29105"/>
        <note>catalytic</note>
    </ligand>
</feature>
<dbReference type="InterPro" id="IPR006263">
    <property type="entry name" value="Cyt_deam_dimer"/>
</dbReference>
<keyword evidence="5 6" id="KW-0862">Zinc</keyword>
<comment type="catalytic activity">
    <reaction evidence="6">
        <text>cytidine + H2O + H(+) = uridine + NH4(+)</text>
        <dbReference type="Rhea" id="RHEA:16069"/>
        <dbReference type="ChEBI" id="CHEBI:15377"/>
        <dbReference type="ChEBI" id="CHEBI:15378"/>
        <dbReference type="ChEBI" id="CHEBI:16704"/>
        <dbReference type="ChEBI" id="CHEBI:17562"/>
        <dbReference type="ChEBI" id="CHEBI:28938"/>
        <dbReference type="EC" id="3.5.4.5"/>
    </reaction>
</comment>
<dbReference type="PANTHER" id="PTHR11644:SF2">
    <property type="entry name" value="CYTIDINE DEAMINASE"/>
    <property type="match status" value="1"/>
</dbReference>
<evidence type="ECO:0000256" key="6">
    <source>
        <dbReference type="HAMAP-Rule" id="MF_01558"/>
    </source>
</evidence>
<evidence type="ECO:0000256" key="4">
    <source>
        <dbReference type="ARBA" id="ARBA00022801"/>
    </source>
</evidence>
<protein>
    <recommendedName>
        <fullName evidence="6">Cytidine deaminase</fullName>
        <ecNumber evidence="6">3.5.4.5</ecNumber>
    </recommendedName>
    <alternativeName>
        <fullName evidence="6">Cytidine aminohydrolase</fullName>
        <shortName evidence="6">CDA</shortName>
    </alternativeName>
</protein>
<dbReference type="InterPro" id="IPR013171">
    <property type="entry name" value="Cyd/dCyd_deaminase_Zn-bd"/>
</dbReference>
<comment type="subunit">
    <text evidence="2 6">Homodimer.</text>
</comment>
<dbReference type="AlphaFoldDB" id="A0A2M8S1Z7"/>
<feature type="domain" description="CMP/dCMP-type deaminase" evidence="10">
    <location>
        <begin position="52"/>
        <end position="172"/>
    </location>
</feature>
<proteinExistence type="inferred from homology"/>
<dbReference type="PROSITE" id="PS51747">
    <property type="entry name" value="CYT_DCMP_DEAMINASES_2"/>
    <property type="match status" value="2"/>
</dbReference>
<dbReference type="FunFam" id="3.40.140.10:FF:000007">
    <property type="entry name" value="Cytidine deaminase"/>
    <property type="match status" value="1"/>
</dbReference>
<evidence type="ECO:0000256" key="2">
    <source>
        <dbReference type="ARBA" id="ARBA00011738"/>
    </source>
</evidence>
<dbReference type="EC" id="3.5.4.5" evidence="6"/>
<name>A0A2M8S1Z7_9PAST</name>
<dbReference type="GO" id="GO:0055086">
    <property type="term" value="P:nucleobase-containing small molecule metabolic process"/>
    <property type="evidence" value="ECO:0007669"/>
    <property type="project" value="UniProtKB-ARBA"/>
</dbReference>
<dbReference type="InterPro" id="IPR016193">
    <property type="entry name" value="Cytidine_deaminase-like"/>
</dbReference>
<evidence type="ECO:0000259" key="10">
    <source>
        <dbReference type="PROSITE" id="PS51747"/>
    </source>
</evidence>
<evidence type="ECO:0000256" key="8">
    <source>
        <dbReference type="PIRSR" id="PIRSR006334-2"/>
    </source>
</evidence>
<dbReference type="EMBL" id="PHHA01000018">
    <property type="protein sequence ID" value="PJG85173.1"/>
    <property type="molecule type" value="Genomic_DNA"/>
</dbReference>
<comment type="cofactor">
    <cofactor evidence="6 9">
        <name>Zn(2+)</name>
        <dbReference type="ChEBI" id="CHEBI:29105"/>
    </cofactor>
    <text evidence="6 9">Binds 1 zinc ion.</text>
</comment>
<dbReference type="InterPro" id="IPR020797">
    <property type="entry name" value="Cytidine_deaminase_bacteria"/>
</dbReference>
<dbReference type="SUPFAM" id="SSF53927">
    <property type="entry name" value="Cytidine deaminase-like"/>
    <property type="match status" value="2"/>
</dbReference>
<evidence type="ECO:0000256" key="9">
    <source>
        <dbReference type="PIRSR" id="PIRSR006334-3"/>
    </source>
</evidence>
<dbReference type="Gene3D" id="3.40.140.10">
    <property type="entry name" value="Cytidine Deaminase, domain 2"/>
    <property type="match status" value="2"/>
</dbReference>
<comment type="similarity">
    <text evidence="1 6">Belongs to the cytidine and deoxycytidylate deaminase family.</text>
</comment>
<comment type="caution">
    <text evidence="11">The sequence shown here is derived from an EMBL/GenBank/DDBJ whole genome shotgun (WGS) entry which is preliminary data.</text>
</comment>
<gene>
    <name evidence="6" type="primary">cdd</name>
    <name evidence="11" type="ORF">CVP05_07920</name>
</gene>
<dbReference type="InterPro" id="IPR002125">
    <property type="entry name" value="CMP_dCMP_dom"/>
</dbReference>
<evidence type="ECO:0000256" key="3">
    <source>
        <dbReference type="ARBA" id="ARBA00022723"/>
    </source>
</evidence>
<dbReference type="OrthoDB" id="9795347at2"/>
<feature type="active site" description="Proton donor" evidence="6 7">
    <location>
        <position position="108"/>
    </location>
</feature>
<dbReference type="Proteomes" id="UP000229329">
    <property type="component" value="Unassembled WGS sequence"/>
</dbReference>
<keyword evidence="12" id="KW-1185">Reference proteome</keyword>
<evidence type="ECO:0000256" key="7">
    <source>
        <dbReference type="PIRSR" id="PIRSR006334-1"/>
    </source>
</evidence>
<evidence type="ECO:0000256" key="1">
    <source>
        <dbReference type="ARBA" id="ARBA00006576"/>
    </source>
</evidence>
<dbReference type="GO" id="GO:0004126">
    <property type="term" value="F:cytidine deaminase activity"/>
    <property type="evidence" value="ECO:0007669"/>
    <property type="project" value="UniProtKB-UniRule"/>
</dbReference>
<dbReference type="InterPro" id="IPR016192">
    <property type="entry name" value="APOBEC/CMP_deaminase_Zn-bd"/>
</dbReference>
<dbReference type="GO" id="GO:0072527">
    <property type="term" value="P:pyrimidine-containing compound metabolic process"/>
    <property type="evidence" value="ECO:0007669"/>
    <property type="project" value="UniProtKB-ARBA"/>
</dbReference>
<dbReference type="CDD" id="cd01283">
    <property type="entry name" value="cytidine_deaminase"/>
    <property type="match status" value="2"/>
</dbReference>
<evidence type="ECO:0000313" key="11">
    <source>
        <dbReference type="EMBL" id="PJG85173.1"/>
    </source>
</evidence>
<dbReference type="Pfam" id="PF00383">
    <property type="entry name" value="dCMP_cyt_deam_1"/>
    <property type="match status" value="1"/>
</dbReference>
<comment type="catalytic activity">
    <reaction evidence="6">
        <text>2'-deoxycytidine + H2O + H(+) = 2'-deoxyuridine + NH4(+)</text>
        <dbReference type="Rhea" id="RHEA:13433"/>
        <dbReference type="ChEBI" id="CHEBI:15377"/>
        <dbReference type="ChEBI" id="CHEBI:15378"/>
        <dbReference type="ChEBI" id="CHEBI:15698"/>
        <dbReference type="ChEBI" id="CHEBI:16450"/>
        <dbReference type="ChEBI" id="CHEBI:28938"/>
        <dbReference type="EC" id="3.5.4.5"/>
    </reaction>
</comment>
<evidence type="ECO:0000256" key="5">
    <source>
        <dbReference type="ARBA" id="ARBA00022833"/>
    </source>
</evidence>
<dbReference type="GO" id="GO:0005829">
    <property type="term" value="C:cytosol"/>
    <property type="evidence" value="ECO:0007669"/>
    <property type="project" value="TreeGrafter"/>
</dbReference>